<dbReference type="InterPro" id="IPR009015">
    <property type="entry name" value="Fucose_isomerase_N/cen_sf"/>
</dbReference>
<dbReference type="SUPFAM" id="SSF53743">
    <property type="entry name" value="FucI/AraA N-terminal and middle domains"/>
    <property type="match status" value="1"/>
</dbReference>
<organism evidence="3">
    <name type="scientific">marine sediment metagenome</name>
    <dbReference type="NCBI Taxonomy" id="412755"/>
    <lineage>
        <taxon>unclassified sequences</taxon>
        <taxon>metagenomes</taxon>
        <taxon>ecological metagenomes</taxon>
    </lineage>
</organism>
<evidence type="ECO:0008006" key="4">
    <source>
        <dbReference type="Google" id="ProtNLM"/>
    </source>
</evidence>
<name>X1Q2Q4_9ZZZZ</name>
<dbReference type="EMBL" id="BARV01032745">
    <property type="protein sequence ID" value="GAI37504.1"/>
    <property type="molecule type" value="Genomic_DNA"/>
</dbReference>
<sequence>MIDRTTKVSVTSDWIRRTSQIYLALRDLVNEGNYSALAVRCWPEFQSELNGIAPCAAISWLNETGIPTSCEGDVIGALSMFSAYYVSHVPTTLTDMVALEEKHELVQLWHCGCTSPSWADEMGQALTYHPTLDRTNPPGSPKTGVSSDLVFAPGLVTIIRFSQEIDNLLLMSAEVMRGPTRGYAGTRGWLGNFRINNESLSITDLIETISYYGLVH</sequence>
<dbReference type="AlphaFoldDB" id="X1Q2Q4"/>
<dbReference type="GO" id="GO:0005737">
    <property type="term" value="C:cytoplasm"/>
    <property type="evidence" value="ECO:0007669"/>
    <property type="project" value="InterPro"/>
</dbReference>
<reference evidence="3" key="1">
    <citation type="journal article" date="2014" name="Front. Microbiol.">
        <title>High frequency of phylogenetically diverse reductive dehalogenase-homologous genes in deep subseafloor sedimentary metagenomes.</title>
        <authorList>
            <person name="Kawai M."/>
            <person name="Futagami T."/>
            <person name="Toyoda A."/>
            <person name="Takaki Y."/>
            <person name="Nishi S."/>
            <person name="Hori S."/>
            <person name="Arai W."/>
            <person name="Tsubouchi T."/>
            <person name="Morono Y."/>
            <person name="Uchiyama I."/>
            <person name="Ito T."/>
            <person name="Fujiyama A."/>
            <person name="Inagaki F."/>
            <person name="Takami H."/>
        </authorList>
    </citation>
    <scope>NUCLEOTIDE SEQUENCE</scope>
    <source>
        <strain evidence="3">Expedition CK06-06</strain>
    </source>
</reference>
<evidence type="ECO:0000313" key="3">
    <source>
        <dbReference type="EMBL" id="GAI37504.1"/>
    </source>
</evidence>
<evidence type="ECO:0000256" key="2">
    <source>
        <dbReference type="ARBA" id="ARBA00023277"/>
    </source>
</evidence>
<dbReference type="GO" id="GO:0016861">
    <property type="term" value="F:intramolecular oxidoreductase activity, interconverting aldoses and ketoses"/>
    <property type="evidence" value="ECO:0007669"/>
    <property type="project" value="InterPro"/>
</dbReference>
<dbReference type="PANTHER" id="PTHR36120">
    <property type="entry name" value="FUCOSE ISOMERASE"/>
    <property type="match status" value="1"/>
</dbReference>
<keyword evidence="1" id="KW-0413">Isomerase</keyword>
<protein>
    <recommendedName>
        <fullName evidence="4">L-fucose isomerase C-terminal domain-containing protein</fullName>
    </recommendedName>
</protein>
<dbReference type="GO" id="GO:0005996">
    <property type="term" value="P:monosaccharide metabolic process"/>
    <property type="evidence" value="ECO:0007669"/>
    <property type="project" value="InterPro"/>
</dbReference>
<keyword evidence="2" id="KW-0119">Carbohydrate metabolism</keyword>
<evidence type="ECO:0000256" key="1">
    <source>
        <dbReference type="ARBA" id="ARBA00023235"/>
    </source>
</evidence>
<comment type="caution">
    <text evidence="3">The sequence shown here is derived from an EMBL/GenBank/DDBJ whole genome shotgun (WGS) entry which is preliminary data.</text>
</comment>
<dbReference type="PANTHER" id="PTHR36120:SF1">
    <property type="entry name" value="L-FUCOSE ISOMERASE C-TERMINAL DOMAIN-CONTAINING PROTEIN"/>
    <property type="match status" value="1"/>
</dbReference>
<proteinExistence type="predicted"/>
<gene>
    <name evidence="3" type="ORF">S06H3_51586</name>
</gene>
<feature type="non-terminal residue" evidence="3">
    <location>
        <position position="216"/>
    </location>
</feature>
<accession>X1Q2Q4</accession>